<dbReference type="AlphaFoldDB" id="A0A0M4CXW6"/>
<dbReference type="SUPFAM" id="SSF54523">
    <property type="entry name" value="Pili subunits"/>
    <property type="match status" value="1"/>
</dbReference>
<dbReference type="PRINTS" id="PR00813">
    <property type="entry name" value="BCTERIALGSPG"/>
</dbReference>
<gene>
    <name evidence="3" type="primary">oxpG</name>
    <name evidence="3" type="ORF">DSOUD_2405</name>
</gene>
<evidence type="ECO:0000313" key="4">
    <source>
        <dbReference type="Proteomes" id="UP000057158"/>
    </source>
</evidence>
<dbReference type="PANTHER" id="PTHR30093">
    <property type="entry name" value="GENERAL SECRETION PATHWAY PROTEIN G"/>
    <property type="match status" value="1"/>
</dbReference>
<dbReference type="GO" id="GO:0015628">
    <property type="term" value="P:protein secretion by the type II secretion system"/>
    <property type="evidence" value="ECO:0007669"/>
    <property type="project" value="InterPro"/>
</dbReference>
<keyword evidence="2" id="KW-0472">Membrane</keyword>
<evidence type="ECO:0000256" key="1">
    <source>
        <dbReference type="ARBA" id="ARBA00022481"/>
    </source>
</evidence>
<evidence type="ECO:0000313" key="3">
    <source>
        <dbReference type="EMBL" id="ALC17166.1"/>
    </source>
</evidence>
<dbReference type="Gene3D" id="3.30.700.10">
    <property type="entry name" value="Glycoprotein, Type 4 Pilin"/>
    <property type="match status" value="1"/>
</dbReference>
<dbReference type="InterPro" id="IPR000983">
    <property type="entry name" value="Bac_GSPG_pilin"/>
</dbReference>
<keyword evidence="1" id="KW-0488">Methylation</keyword>
<accession>A0A0M4CXW6</accession>
<dbReference type="PATRIC" id="fig|1603606.3.peg.2607"/>
<dbReference type="PROSITE" id="PS00409">
    <property type="entry name" value="PROKAR_NTER_METHYL"/>
    <property type="match status" value="1"/>
</dbReference>
<dbReference type="Pfam" id="PF07963">
    <property type="entry name" value="N_methyl"/>
    <property type="match status" value="1"/>
</dbReference>
<dbReference type="STRING" id="1603606.DSOUD_2405"/>
<reference evidence="3 4" key="1">
    <citation type="submission" date="2015-07" db="EMBL/GenBank/DDBJ databases">
        <title>Isolation and Genomic Characterization of a Novel Halophilic Metal-Reducing Deltaproteobacterium from the Deep Subsurface.</title>
        <authorList>
            <person name="Badalamenti J.P."/>
            <person name="Summers Z.M."/>
            <person name="Gralnick J.A."/>
            <person name="Bond D.R."/>
        </authorList>
    </citation>
    <scope>NUCLEOTIDE SEQUENCE [LARGE SCALE GENOMIC DNA]</scope>
    <source>
        <strain evidence="3 4">WTL</strain>
    </source>
</reference>
<dbReference type="PANTHER" id="PTHR30093:SF47">
    <property type="entry name" value="TYPE IV PILUS NON-CORE MINOR PILIN PILE"/>
    <property type="match status" value="1"/>
</dbReference>
<keyword evidence="2" id="KW-0812">Transmembrane</keyword>
<protein>
    <submittedName>
        <fullName evidence="3">Type II secretion system pseudopilin OxpG</fullName>
    </submittedName>
</protein>
<evidence type="ECO:0000256" key="2">
    <source>
        <dbReference type="SAM" id="Phobius"/>
    </source>
</evidence>
<dbReference type="InterPro" id="IPR045584">
    <property type="entry name" value="Pilin-like"/>
</dbReference>
<dbReference type="NCBIfam" id="TIGR02532">
    <property type="entry name" value="IV_pilin_GFxxxE"/>
    <property type="match status" value="1"/>
</dbReference>
<proteinExistence type="predicted"/>
<dbReference type="InterPro" id="IPR012902">
    <property type="entry name" value="N_methyl_site"/>
</dbReference>
<dbReference type="KEGG" id="des:DSOUD_2405"/>
<keyword evidence="2" id="KW-1133">Transmembrane helix</keyword>
<keyword evidence="4" id="KW-1185">Reference proteome</keyword>
<sequence>MVKGMNRYNPTIDRQRGFTLIELLIVMTIIGILAAIAVPSYQRHVIKAREAVLMEDLYQMRRAIDAYFADHASYPESLEELVEKRYLRGLPRDPWTESDATWETIPPEATGEEDVPIGGVFDVKSGSDRVGLNGIPYNEW</sequence>
<dbReference type="Proteomes" id="UP000057158">
    <property type="component" value="Chromosome"/>
</dbReference>
<feature type="transmembrane region" description="Helical" evidence="2">
    <location>
        <begin position="20"/>
        <end position="41"/>
    </location>
</feature>
<dbReference type="EMBL" id="CP010802">
    <property type="protein sequence ID" value="ALC17166.1"/>
    <property type="molecule type" value="Genomic_DNA"/>
</dbReference>
<dbReference type="GO" id="GO:0015627">
    <property type="term" value="C:type II protein secretion system complex"/>
    <property type="evidence" value="ECO:0007669"/>
    <property type="project" value="InterPro"/>
</dbReference>
<organism evidence="3 4">
    <name type="scientific">Desulfuromonas soudanensis</name>
    <dbReference type="NCBI Taxonomy" id="1603606"/>
    <lineage>
        <taxon>Bacteria</taxon>
        <taxon>Pseudomonadati</taxon>
        <taxon>Thermodesulfobacteriota</taxon>
        <taxon>Desulfuromonadia</taxon>
        <taxon>Desulfuromonadales</taxon>
        <taxon>Desulfuromonadaceae</taxon>
        <taxon>Desulfuromonas</taxon>
    </lineage>
</organism>
<name>A0A0M4CXW6_9BACT</name>